<protein>
    <submittedName>
        <fullName evidence="1">Uncharacterized protein</fullName>
    </submittedName>
</protein>
<accession>A0ACC2IMR5</accession>
<comment type="caution">
    <text evidence="1">The sequence shown here is derived from an EMBL/GenBank/DDBJ whole genome shotgun (WGS) entry which is preliminary data.</text>
</comment>
<organism evidence="1 2">
    <name type="scientific">Boeremia exigua</name>
    <dbReference type="NCBI Taxonomy" id="749465"/>
    <lineage>
        <taxon>Eukaryota</taxon>
        <taxon>Fungi</taxon>
        <taxon>Dikarya</taxon>
        <taxon>Ascomycota</taxon>
        <taxon>Pezizomycotina</taxon>
        <taxon>Dothideomycetes</taxon>
        <taxon>Pleosporomycetidae</taxon>
        <taxon>Pleosporales</taxon>
        <taxon>Pleosporineae</taxon>
        <taxon>Didymellaceae</taxon>
        <taxon>Boeremia</taxon>
    </lineage>
</organism>
<reference evidence="1" key="1">
    <citation type="submission" date="2022-11" db="EMBL/GenBank/DDBJ databases">
        <title>Genome Sequence of Boeremia exigua.</title>
        <authorList>
            <person name="Buettner E."/>
        </authorList>
    </citation>
    <scope>NUCLEOTIDE SEQUENCE</scope>
    <source>
        <strain evidence="1">CU02</strain>
    </source>
</reference>
<keyword evidence="2" id="KW-1185">Reference proteome</keyword>
<evidence type="ECO:0000313" key="2">
    <source>
        <dbReference type="Proteomes" id="UP001153331"/>
    </source>
</evidence>
<gene>
    <name evidence="1" type="ORF">OPT61_g2090</name>
</gene>
<proteinExistence type="predicted"/>
<sequence>MGYCLGNKKADKKKEAKEAKDVALRKEKREDNDNIQARKSAIKGLEPGAEKGKKGKIDGDYDGYFVLLYSPKKVLQASCTTTTPSHPKELEALLCETAGSMRGLN</sequence>
<dbReference type="EMBL" id="JAPHNI010000092">
    <property type="protein sequence ID" value="KAJ8116491.1"/>
    <property type="molecule type" value="Genomic_DNA"/>
</dbReference>
<name>A0ACC2IMR5_9PLEO</name>
<evidence type="ECO:0000313" key="1">
    <source>
        <dbReference type="EMBL" id="KAJ8116491.1"/>
    </source>
</evidence>
<dbReference type="Proteomes" id="UP001153331">
    <property type="component" value="Unassembled WGS sequence"/>
</dbReference>